<protein>
    <submittedName>
        <fullName evidence="1">Uncharacterized protein</fullName>
    </submittedName>
</protein>
<proteinExistence type="predicted"/>
<evidence type="ECO:0000313" key="2">
    <source>
        <dbReference type="Proteomes" id="UP000805704"/>
    </source>
</evidence>
<dbReference type="EMBL" id="CM024797">
    <property type="protein sequence ID" value="KAG7999961.1"/>
    <property type="molecule type" value="Genomic_DNA"/>
</dbReference>
<comment type="caution">
    <text evidence="1">The sequence shown here is derived from an EMBL/GenBank/DDBJ whole genome shotgun (WGS) entry which is preliminary data.</text>
</comment>
<name>A0ACB7EGI7_NIBAL</name>
<accession>A0ACB7EGI7</accession>
<keyword evidence="2" id="KW-1185">Reference proteome</keyword>
<reference evidence="1" key="1">
    <citation type="submission" date="2020-04" db="EMBL/GenBank/DDBJ databases">
        <title>A chromosome-scale assembly and high-density genetic map of the yellow drum (Nibea albiflora) genome.</title>
        <authorList>
            <person name="Xu D."/>
            <person name="Zhang W."/>
            <person name="Chen R."/>
            <person name="Tan P."/>
            <person name="Wang L."/>
            <person name="Song H."/>
            <person name="Tian L."/>
            <person name="Zhu Q."/>
            <person name="Wang B."/>
        </authorList>
    </citation>
    <scope>NUCLEOTIDE SEQUENCE</scope>
    <source>
        <strain evidence="1">ZJHYS-2018</strain>
    </source>
</reference>
<organism evidence="1 2">
    <name type="scientific">Nibea albiflora</name>
    <name type="common">Yellow drum</name>
    <name type="synonym">Corvina albiflora</name>
    <dbReference type="NCBI Taxonomy" id="240163"/>
    <lineage>
        <taxon>Eukaryota</taxon>
        <taxon>Metazoa</taxon>
        <taxon>Chordata</taxon>
        <taxon>Craniata</taxon>
        <taxon>Vertebrata</taxon>
        <taxon>Euteleostomi</taxon>
        <taxon>Actinopterygii</taxon>
        <taxon>Neopterygii</taxon>
        <taxon>Teleostei</taxon>
        <taxon>Neoteleostei</taxon>
        <taxon>Acanthomorphata</taxon>
        <taxon>Eupercaria</taxon>
        <taxon>Sciaenidae</taxon>
        <taxon>Nibea</taxon>
    </lineage>
</organism>
<dbReference type="Proteomes" id="UP000805704">
    <property type="component" value="Chromosome 9"/>
</dbReference>
<sequence>MFDSILKDLDTVTWKRNLSGPGVVPYGYQQGSLRSRNGSRQLDQNALGLTPSIPEGPLPAEQFTVMDAFDLQLERHDQNTGLHQLNHYMQSGLQQGNFY</sequence>
<evidence type="ECO:0000313" key="1">
    <source>
        <dbReference type="EMBL" id="KAG7999961.1"/>
    </source>
</evidence>
<gene>
    <name evidence="1" type="ORF">GBF38_002055</name>
</gene>